<evidence type="ECO:0000259" key="1">
    <source>
        <dbReference type="Pfam" id="PF01467"/>
    </source>
</evidence>
<keyword evidence="3" id="KW-1185">Reference proteome</keyword>
<dbReference type="RefSeq" id="WP_095413659.1">
    <property type="nucleotide sequence ID" value="NZ_CP018477.1"/>
</dbReference>
<dbReference type="GO" id="GO:0000309">
    <property type="term" value="F:nicotinamide-nucleotide adenylyltransferase activity"/>
    <property type="evidence" value="ECO:0007669"/>
    <property type="project" value="TreeGrafter"/>
</dbReference>
<accession>A0A286RA60</accession>
<dbReference type="InterPro" id="IPR004821">
    <property type="entry name" value="Cyt_trans-like"/>
</dbReference>
<dbReference type="KEGG" id="ttf:THTE_0262"/>
<name>A0A286RA60_9BACT</name>
<gene>
    <name evidence="2" type="ORF">THTE_0262</name>
</gene>
<sequence length="390" mass="43277">MAVEDIVRRIHETPWQTVLVAAGGGSQAIADLLKVPGASRTVLEARIPYSPASLQDWLGGPPEHACSEGTARAMAMAAFLRARELCLSEHPEGGNNVLVAGVSCTASLATDRPKKGPHRIHVAVQRVEFTRSYSLVLNKGARSRGEEEEVARRLFLQGIAAACDVQFNEEIPLLTGESIEHRQAEAPPAWGSLLLGEVDAVSVGVPHDWEKGRPPLIFPGAFNPLHEGHLRMARLAEARLGRPVEFEISILNVDKPPLDYVEMKHRVEQFSLQERVWLTRLPTFLEKARRFPGCTFVVGIDTLLRIADPRYYRHEPGLRDRAIAEISQLGCRFLVFGRVVQGRFVTLDEVDIPPQLRALCEGLRESEFRHDISSTEIRRTGQNPTQIPGV</sequence>
<protein>
    <recommendedName>
        <fullName evidence="1">Cytidyltransferase-like domain-containing protein</fullName>
    </recommendedName>
</protein>
<dbReference type="AlphaFoldDB" id="A0A286RA60"/>
<feature type="domain" description="Cytidyltransferase-like" evidence="1">
    <location>
        <begin position="217"/>
        <end position="379"/>
    </location>
</feature>
<dbReference type="GO" id="GO:0016887">
    <property type="term" value="F:ATP hydrolysis activity"/>
    <property type="evidence" value="ECO:0007669"/>
    <property type="project" value="TreeGrafter"/>
</dbReference>
<dbReference type="InterPro" id="IPR036653">
    <property type="entry name" value="CinA-like_C"/>
</dbReference>
<organism evidence="2 3">
    <name type="scientific">Thermogutta terrifontis</name>
    <dbReference type="NCBI Taxonomy" id="1331910"/>
    <lineage>
        <taxon>Bacteria</taxon>
        <taxon>Pseudomonadati</taxon>
        <taxon>Planctomycetota</taxon>
        <taxon>Planctomycetia</taxon>
        <taxon>Pirellulales</taxon>
        <taxon>Thermoguttaceae</taxon>
        <taxon>Thermogutta</taxon>
    </lineage>
</organism>
<dbReference type="Pfam" id="PF01467">
    <property type="entry name" value="CTP_transf_like"/>
    <property type="match status" value="1"/>
</dbReference>
<dbReference type="GO" id="GO:0005737">
    <property type="term" value="C:cytoplasm"/>
    <property type="evidence" value="ECO:0007669"/>
    <property type="project" value="TreeGrafter"/>
</dbReference>
<evidence type="ECO:0000313" key="2">
    <source>
        <dbReference type="EMBL" id="ASV72864.1"/>
    </source>
</evidence>
<dbReference type="SUPFAM" id="SSF52374">
    <property type="entry name" value="Nucleotidylyl transferase"/>
    <property type="match status" value="1"/>
</dbReference>
<dbReference type="Proteomes" id="UP000215086">
    <property type="component" value="Chromosome"/>
</dbReference>
<reference evidence="2 3" key="1">
    <citation type="journal article" name="Front. Microbiol.">
        <title>Sugar Metabolism of the First Thermophilic Planctomycete Thermogutta terrifontis: Comparative Genomic and Transcriptomic Approaches.</title>
        <authorList>
            <person name="Elcheninov A.G."/>
            <person name="Menzel P."/>
            <person name="Gudbergsdottir S.R."/>
            <person name="Slesarev A.I."/>
            <person name="Kadnikov V.V."/>
            <person name="Krogh A."/>
            <person name="Bonch-Osmolovskaya E.A."/>
            <person name="Peng X."/>
            <person name="Kublanov I.V."/>
        </authorList>
    </citation>
    <scope>NUCLEOTIDE SEQUENCE [LARGE SCALE GENOMIC DNA]</scope>
    <source>
        <strain evidence="2 3">R1</strain>
    </source>
</reference>
<dbReference type="Gene3D" id="3.90.950.20">
    <property type="entry name" value="CinA-like"/>
    <property type="match status" value="1"/>
</dbReference>
<proteinExistence type="predicted"/>
<dbReference type="OrthoDB" id="156876at2"/>
<evidence type="ECO:0000313" key="3">
    <source>
        <dbReference type="Proteomes" id="UP000215086"/>
    </source>
</evidence>
<dbReference type="SUPFAM" id="SSF142433">
    <property type="entry name" value="CinA-like"/>
    <property type="match status" value="1"/>
</dbReference>
<dbReference type="InterPro" id="IPR014729">
    <property type="entry name" value="Rossmann-like_a/b/a_fold"/>
</dbReference>
<dbReference type="PANTHER" id="PTHR31285:SF0">
    <property type="entry name" value="NICOTINAMIDE MONONUCLEOTIDE ADENYLYLTRANSFERASE"/>
    <property type="match status" value="1"/>
</dbReference>
<dbReference type="PANTHER" id="PTHR31285">
    <property type="entry name" value="NICOTINAMIDE MONONUCLEOTIDE ADENYLYLTRANSFERASE"/>
    <property type="match status" value="1"/>
</dbReference>
<dbReference type="Gene3D" id="3.40.50.620">
    <property type="entry name" value="HUPs"/>
    <property type="match status" value="1"/>
</dbReference>
<dbReference type="EMBL" id="CP018477">
    <property type="protein sequence ID" value="ASV72864.1"/>
    <property type="molecule type" value="Genomic_DNA"/>
</dbReference>